<reference evidence="1" key="2">
    <citation type="journal article" date="2022" name="New Phytol.">
        <title>Evolutionary transition to the ectomycorrhizal habit in the genomes of a hyperdiverse lineage of mushroom-forming fungi.</title>
        <authorList>
            <person name="Looney B."/>
            <person name="Miyauchi S."/>
            <person name="Morin E."/>
            <person name="Drula E."/>
            <person name="Courty P.E."/>
            <person name="Kohler A."/>
            <person name="Kuo A."/>
            <person name="LaButti K."/>
            <person name="Pangilinan J."/>
            <person name="Lipzen A."/>
            <person name="Riley R."/>
            <person name="Andreopoulos W."/>
            <person name="He G."/>
            <person name="Johnson J."/>
            <person name="Nolan M."/>
            <person name="Tritt A."/>
            <person name="Barry K.W."/>
            <person name="Grigoriev I.V."/>
            <person name="Nagy L.G."/>
            <person name="Hibbett D."/>
            <person name="Henrissat B."/>
            <person name="Matheny P.B."/>
            <person name="Labbe J."/>
            <person name="Martin F.M."/>
        </authorList>
    </citation>
    <scope>NUCLEOTIDE SEQUENCE</scope>
    <source>
        <strain evidence="1">FP105234-sp</strain>
    </source>
</reference>
<reference evidence="1" key="1">
    <citation type="submission" date="2021-02" db="EMBL/GenBank/DDBJ databases">
        <authorList>
            <consortium name="DOE Joint Genome Institute"/>
            <person name="Ahrendt S."/>
            <person name="Looney B.P."/>
            <person name="Miyauchi S."/>
            <person name="Morin E."/>
            <person name="Drula E."/>
            <person name="Courty P.E."/>
            <person name="Chicoki N."/>
            <person name="Fauchery L."/>
            <person name="Kohler A."/>
            <person name="Kuo A."/>
            <person name="Labutti K."/>
            <person name="Pangilinan J."/>
            <person name="Lipzen A."/>
            <person name="Riley R."/>
            <person name="Andreopoulos W."/>
            <person name="He G."/>
            <person name="Johnson J."/>
            <person name="Barry K.W."/>
            <person name="Grigoriev I.V."/>
            <person name="Nagy L."/>
            <person name="Hibbett D."/>
            <person name="Henrissat B."/>
            <person name="Matheny P.B."/>
            <person name="Labbe J."/>
            <person name="Martin F."/>
        </authorList>
    </citation>
    <scope>NUCLEOTIDE SEQUENCE</scope>
    <source>
        <strain evidence="1">FP105234-sp</strain>
    </source>
</reference>
<keyword evidence="2" id="KW-1185">Reference proteome</keyword>
<accession>A0ACB8RE99</accession>
<organism evidence="1 2">
    <name type="scientific">Auriscalpium vulgare</name>
    <dbReference type="NCBI Taxonomy" id="40419"/>
    <lineage>
        <taxon>Eukaryota</taxon>
        <taxon>Fungi</taxon>
        <taxon>Dikarya</taxon>
        <taxon>Basidiomycota</taxon>
        <taxon>Agaricomycotina</taxon>
        <taxon>Agaricomycetes</taxon>
        <taxon>Russulales</taxon>
        <taxon>Auriscalpiaceae</taxon>
        <taxon>Auriscalpium</taxon>
    </lineage>
</organism>
<proteinExistence type="predicted"/>
<dbReference type="Proteomes" id="UP000814033">
    <property type="component" value="Unassembled WGS sequence"/>
</dbReference>
<evidence type="ECO:0000313" key="1">
    <source>
        <dbReference type="EMBL" id="KAI0042534.1"/>
    </source>
</evidence>
<dbReference type="EMBL" id="MU276061">
    <property type="protein sequence ID" value="KAI0042534.1"/>
    <property type="molecule type" value="Genomic_DNA"/>
</dbReference>
<comment type="caution">
    <text evidence="1">The sequence shown here is derived from an EMBL/GenBank/DDBJ whole genome shotgun (WGS) entry which is preliminary data.</text>
</comment>
<sequence>MRCGGAGASSSACGASIDHAHTSLARKIIMSCAARAGVAVEAVFSAEVLGSRPCPQRASPARGRQCVAPLTPPGLPHEVPDNPRPVLRYSHTPHGNALEARSSAEMAVMPQSRSCASHSDATRSTAYRRNSRHASRAALASAGSAVLMRRYQCAGRARGDGVWVCSLRGESQRRERGQMRGERVQDALRSDSWLELRETESAM</sequence>
<name>A0ACB8RE99_9AGAM</name>
<protein>
    <submittedName>
        <fullName evidence="1">Uncharacterized protein</fullName>
    </submittedName>
</protein>
<gene>
    <name evidence="1" type="ORF">FA95DRAFT_559382</name>
</gene>
<evidence type="ECO:0000313" key="2">
    <source>
        <dbReference type="Proteomes" id="UP000814033"/>
    </source>
</evidence>